<reference evidence="1 2" key="1">
    <citation type="journal article" date="2016" name="Nat. Commun.">
        <title>Thousands of microbial genomes shed light on interconnected biogeochemical processes in an aquifer system.</title>
        <authorList>
            <person name="Anantharaman K."/>
            <person name="Brown C.T."/>
            <person name="Hug L.A."/>
            <person name="Sharon I."/>
            <person name="Castelle C.J."/>
            <person name="Probst A.J."/>
            <person name="Thomas B.C."/>
            <person name="Singh A."/>
            <person name="Wilkins M.J."/>
            <person name="Karaoz U."/>
            <person name="Brodie E.L."/>
            <person name="Williams K.H."/>
            <person name="Hubbard S.S."/>
            <person name="Banfield J.F."/>
        </authorList>
    </citation>
    <scope>NUCLEOTIDE SEQUENCE [LARGE SCALE GENOMIC DNA]</scope>
</reference>
<proteinExistence type="predicted"/>
<dbReference type="EMBL" id="MFKO01000002">
    <property type="protein sequence ID" value="OGG41992.1"/>
    <property type="molecule type" value="Genomic_DNA"/>
</dbReference>
<dbReference type="AlphaFoldDB" id="A0A1F6BYY9"/>
<evidence type="ECO:0000313" key="2">
    <source>
        <dbReference type="Proteomes" id="UP000176322"/>
    </source>
</evidence>
<name>A0A1F6BYY9_9BACT</name>
<accession>A0A1F6BYY9</accession>
<dbReference type="Proteomes" id="UP000176322">
    <property type="component" value="Unassembled WGS sequence"/>
</dbReference>
<organism evidence="1 2">
    <name type="scientific">Candidatus Kaiserbacteria bacterium RIFCSPHIGHO2_01_FULL_46_22</name>
    <dbReference type="NCBI Taxonomy" id="1798475"/>
    <lineage>
        <taxon>Bacteria</taxon>
        <taxon>Candidatus Kaiseribacteriota</taxon>
    </lineage>
</organism>
<protein>
    <submittedName>
        <fullName evidence="1">Uncharacterized protein</fullName>
    </submittedName>
</protein>
<comment type="caution">
    <text evidence="1">The sequence shown here is derived from an EMBL/GenBank/DDBJ whole genome shotgun (WGS) entry which is preliminary data.</text>
</comment>
<sequence>MRDDLESVSPFAILAADKLAMAVSRLVKRNLLDERSEAADALLQYALVRFGDRDPIGDLERHMEAKETRPPRHR</sequence>
<dbReference type="STRING" id="1798475.A2837_02180"/>
<gene>
    <name evidence="1" type="ORF">A2837_02180</name>
</gene>
<evidence type="ECO:0000313" key="1">
    <source>
        <dbReference type="EMBL" id="OGG41992.1"/>
    </source>
</evidence>